<evidence type="ECO:0000313" key="3">
    <source>
        <dbReference type="Proteomes" id="UP000823927"/>
    </source>
</evidence>
<keyword evidence="1" id="KW-0472">Membrane</keyword>
<dbReference type="AlphaFoldDB" id="A0A9D1F6Q7"/>
<dbReference type="EMBL" id="DVIT01000046">
    <property type="protein sequence ID" value="HIS48197.1"/>
    <property type="molecule type" value="Genomic_DNA"/>
</dbReference>
<name>A0A9D1F6Q7_9FIRM</name>
<feature type="transmembrane region" description="Helical" evidence="1">
    <location>
        <begin position="15"/>
        <end position="41"/>
    </location>
</feature>
<reference evidence="2" key="1">
    <citation type="submission" date="2020-10" db="EMBL/GenBank/DDBJ databases">
        <authorList>
            <person name="Gilroy R."/>
        </authorList>
    </citation>
    <scope>NUCLEOTIDE SEQUENCE</scope>
    <source>
        <strain evidence="2">CHK178-757</strain>
    </source>
</reference>
<gene>
    <name evidence="2" type="ORF">IAB46_11720</name>
</gene>
<keyword evidence="1" id="KW-1133">Transmembrane helix</keyword>
<keyword evidence="1" id="KW-0812">Transmembrane</keyword>
<sequence length="60" mass="6786">MAGKAWQVKKICCNIIAWILIWLIAVLAVPAGLLMLLIFQLKGLADKVIRKIDRSRIRAK</sequence>
<dbReference type="Proteomes" id="UP000823927">
    <property type="component" value="Unassembled WGS sequence"/>
</dbReference>
<reference evidence="2" key="2">
    <citation type="journal article" date="2021" name="PeerJ">
        <title>Extensive microbial diversity within the chicken gut microbiome revealed by metagenomics and culture.</title>
        <authorList>
            <person name="Gilroy R."/>
            <person name="Ravi A."/>
            <person name="Getino M."/>
            <person name="Pursley I."/>
            <person name="Horton D.L."/>
            <person name="Alikhan N.F."/>
            <person name="Baker D."/>
            <person name="Gharbi K."/>
            <person name="Hall N."/>
            <person name="Watson M."/>
            <person name="Adriaenssens E.M."/>
            <person name="Foster-Nyarko E."/>
            <person name="Jarju S."/>
            <person name="Secka A."/>
            <person name="Antonio M."/>
            <person name="Oren A."/>
            <person name="Chaudhuri R.R."/>
            <person name="La Ragione R."/>
            <person name="Hildebrand F."/>
            <person name="Pallen M.J."/>
        </authorList>
    </citation>
    <scope>NUCLEOTIDE SEQUENCE</scope>
    <source>
        <strain evidence="2">CHK178-757</strain>
    </source>
</reference>
<evidence type="ECO:0000313" key="2">
    <source>
        <dbReference type="EMBL" id="HIS48197.1"/>
    </source>
</evidence>
<evidence type="ECO:0000256" key="1">
    <source>
        <dbReference type="SAM" id="Phobius"/>
    </source>
</evidence>
<protein>
    <submittedName>
        <fullName evidence="2">Uncharacterized protein</fullName>
    </submittedName>
</protein>
<proteinExistence type="predicted"/>
<comment type="caution">
    <text evidence="2">The sequence shown here is derived from an EMBL/GenBank/DDBJ whole genome shotgun (WGS) entry which is preliminary data.</text>
</comment>
<organism evidence="2 3">
    <name type="scientific">Candidatus Scybalocola faecigallinarum</name>
    <dbReference type="NCBI Taxonomy" id="2840941"/>
    <lineage>
        <taxon>Bacteria</taxon>
        <taxon>Bacillati</taxon>
        <taxon>Bacillota</taxon>
        <taxon>Clostridia</taxon>
        <taxon>Lachnospirales</taxon>
        <taxon>Lachnospiraceae</taxon>
        <taxon>Lachnospiraceae incertae sedis</taxon>
        <taxon>Candidatus Scybalocola (ex Gilroy et al. 2021)</taxon>
    </lineage>
</organism>
<accession>A0A9D1F6Q7</accession>